<organism evidence="2 3">
    <name type="scientific">Arthrobacter stackebrandtii</name>
    <dbReference type="NCBI Taxonomy" id="272161"/>
    <lineage>
        <taxon>Bacteria</taxon>
        <taxon>Bacillati</taxon>
        <taxon>Actinomycetota</taxon>
        <taxon>Actinomycetes</taxon>
        <taxon>Micrococcales</taxon>
        <taxon>Micrococcaceae</taxon>
        <taxon>Arthrobacter</taxon>
    </lineage>
</organism>
<sequence length="1661" mass="177851">MSTTMEAKLSAAGAIVATDPGTEKVVPYVACSYSHPALAGRTVVRVLPQGLQEAEDLALSTMGLEADSSATVGFSRRIALGFPAWPLIHDPSNARHALALVKDLERAARMAKAKPGAAKDDIDALAVRLGSSAPHFLPTFLEEVGRIFVGLGNRPMAGQFFGRARTAERVHSLAIDENRHREVFLEFAFAGALTVKALTEEAKDLPSRVSAEEAYKLFRHLSVERVEGGLPPYAAMAKDLRSMAKAAKLDAVAEDISVVAELLTAPSTKRAVKGFWTTYAKAIAAAAKDDAGLKLALLTLFPSEVDSATWVKILRAAGAVDLAKEGAVELSTWLGQLMDHHHGSGWGYPAASPELEALIAEIGALILAQAPSQEGARVIALTAWRNLDLDLLDVLAELNLEVSYGDRDRVPIDVSDHLKRANNSRSLEHLAASAQWKPILERDVVHAMGRSTRPNPHTKRGVTTDELMAQLDAYPGLRTALRSHLSGAMARAESSLYEFGRLMDLAESLASPTAMTMVGDLLADLPAPDIAAQVAAVFNTGIMDELGWESLETTVAEYESRAKDRSVSVTSAWPNAVVFDDVRATVVGREGIVIEHTAVIPKGYEPGKYSSINFTSVADDLLVDWSPENHSGDYAYWASNPQDIFKVDGDWVPSWIRSLPVGETGRTFGHRQLQVGERAKLKYRTDPLAGDGKHFWLAKNYHRHEKKKSVWLELDVATGEVGRESFPAFISTIAARRGVTVQPESSTLRPLPTEYADNPLGWANGAVGHCWYVNESGDSCIERLDGVQAGGFVELSRRRDERYAFSDSHLMAWPGGSLVLAMRSRLANAGTGAIVSASDGTNRFHYSAGTTHLVEPEHRHNLRPRHTPTSERLRTVTGADLAVLVSATQTAPARDGKRAEFTAAEQASVNKLFPGIPYPLMAGIMGILHGAKADAAIAGHLRGTAIGSLGGSGQGTAEEARSATTELSRAQILFQRVPAGFTSLTGSSYRGNYYFSDDSQDVSLTGMFANMSATAAVLDNAATAGGLQTTTDAKPVAFFKKLLGRKSPEPTAPGATAAAEWVNTDGSWVEVFQSPAAMIAQGMAAHTSADDKDRYALILQAVAESGLANSSGELGGVRVRAEASRNLQPGQLLESGAGKVLLVAKVPQSYPIDESKNLFAAVVHGAPSYEKLGLDLLFSVPAEASTLSAADLQTAAGLLGSAPAATDRAAANGAQVQALVEATGMLEEEAIFLLAGIPVPEHSWHNLESDFVKTLGLTASSAKLARDTFDVLDRYEKRTLLASLVPNRASDYFTAGVDAGKVATCWTALFGPKIEVEPEILRAAFAGLKGVSHSMALIRWALSPNTDAVLHHGSVLDYLQACLWLAYNLPARHPSRALLPHKIMAIRGSLANWTEPLLVGTDTSNSFRTSHGLPSKPHGAKAHAKENPPVGSDSMGIFTANYDIHNRWEEIAFDQITVNAAKFTAADLPVLATIETQDSSANTLRTLFDGSLDEFCAALSAENFAAPGALTNPLVSAPDTVAQAVTSLGVSEEAAALFLQYLAMPDPTNPRVQKWNGWTPAKRTKAGAELEKAKLVVRAKRARAGRELFLDGGWVTLTGSNLPVEAWKTALYGLPVGDKPQLPLENLLLSETLPQLFERAWARYESGDKPQYSQLKTGRGA</sequence>
<name>A0ABS4YTM4_9MICC</name>
<feature type="region of interest" description="Disordered" evidence="1">
    <location>
        <begin position="1408"/>
        <end position="1428"/>
    </location>
</feature>
<protein>
    <submittedName>
        <fullName evidence="2">Uncharacterized protein</fullName>
    </submittedName>
</protein>
<accession>A0ABS4YTM4</accession>
<reference evidence="2 3" key="1">
    <citation type="submission" date="2021-03" db="EMBL/GenBank/DDBJ databases">
        <title>Sequencing the genomes of 1000 actinobacteria strains.</title>
        <authorList>
            <person name="Klenk H.-P."/>
        </authorList>
    </citation>
    <scope>NUCLEOTIDE SEQUENCE [LARGE SCALE GENOMIC DNA]</scope>
    <source>
        <strain evidence="2 3">DSM 16005</strain>
    </source>
</reference>
<evidence type="ECO:0000313" key="2">
    <source>
        <dbReference type="EMBL" id="MBP2412151.1"/>
    </source>
</evidence>
<keyword evidence="3" id="KW-1185">Reference proteome</keyword>
<dbReference type="RefSeq" id="WP_209677769.1">
    <property type="nucleotide sequence ID" value="NZ_JAGIOI010000001.1"/>
</dbReference>
<evidence type="ECO:0000313" key="3">
    <source>
        <dbReference type="Proteomes" id="UP000711614"/>
    </source>
</evidence>
<evidence type="ECO:0000256" key="1">
    <source>
        <dbReference type="SAM" id="MobiDB-lite"/>
    </source>
</evidence>
<comment type="caution">
    <text evidence="2">The sequence shown here is derived from an EMBL/GenBank/DDBJ whole genome shotgun (WGS) entry which is preliminary data.</text>
</comment>
<gene>
    <name evidence="2" type="ORF">JOF48_000950</name>
</gene>
<dbReference type="EMBL" id="JAGIOI010000001">
    <property type="protein sequence ID" value="MBP2412151.1"/>
    <property type="molecule type" value="Genomic_DNA"/>
</dbReference>
<proteinExistence type="predicted"/>
<dbReference type="Proteomes" id="UP000711614">
    <property type="component" value="Unassembled WGS sequence"/>
</dbReference>